<comment type="caution">
    <text evidence="2">The sequence shown here is derived from an EMBL/GenBank/DDBJ whole genome shotgun (WGS) entry which is preliminary data.</text>
</comment>
<protein>
    <submittedName>
        <fullName evidence="2">Uncharacterized protein</fullName>
    </submittedName>
</protein>
<keyword evidence="3" id="KW-1185">Reference proteome</keyword>
<evidence type="ECO:0000313" key="2">
    <source>
        <dbReference type="EMBL" id="KAH7956862.1"/>
    </source>
</evidence>
<gene>
    <name evidence="2" type="ORF">HPB52_013019</name>
</gene>
<dbReference type="AlphaFoldDB" id="A0A9D4PW82"/>
<evidence type="ECO:0000313" key="3">
    <source>
        <dbReference type="Proteomes" id="UP000821837"/>
    </source>
</evidence>
<name>A0A9D4PW82_RHISA</name>
<dbReference type="EMBL" id="JABSTV010001250">
    <property type="protein sequence ID" value="KAH7956862.1"/>
    <property type="molecule type" value="Genomic_DNA"/>
</dbReference>
<reference evidence="2" key="1">
    <citation type="journal article" date="2020" name="Cell">
        <title>Large-Scale Comparative Analyses of Tick Genomes Elucidate Their Genetic Diversity and Vector Capacities.</title>
        <authorList>
            <consortium name="Tick Genome and Microbiome Consortium (TIGMIC)"/>
            <person name="Jia N."/>
            <person name="Wang J."/>
            <person name="Shi W."/>
            <person name="Du L."/>
            <person name="Sun Y."/>
            <person name="Zhan W."/>
            <person name="Jiang J.F."/>
            <person name="Wang Q."/>
            <person name="Zhang B."/>
            <person name="Ji P."/>
            <person name="Bell-Sakyi L."/>
            <person name="Cui X.M."/>
            <person name="Yuan T.T."/>
            <person name="Jiang B.G."/>
            <person name="Yang W.F."/>
            <person name="Lam T.T."/>
            <person name="Chang Q.C."/>
            <person name="Ding S.J."/>
            <person name="Wang X.J."/>
            <person name="Zhu J.G."/>
            <person name="Ruan X.D."/>
            <person name="Zhao L."/>
            <person name="Wei J.T."/>
            <person name="Ye R.Z."/>
            <person name="Que T.C."/>
            <person name="Du C.H."/>
            <person name="Zhou Y.H."/>
            <person name="Cheng J.X."/>
            <person name="Dai P.F."/>
            <person name="Guo W.B."/>
            <person name="Han X.H."/>
            <person name="Huang E.J."/>
            <person name="Li L.F."/>
            <person name="Wei W."/>
            <person name="Gao Y.C."/>
            <person name="Liu J.Z."/>
            <person name="Shao H.Z."/>
            <person name="Wang X."/>
            <person name="Wang C.C."/>
            <person name="Yang T.C."/>
            <person name="Huo Q.B."/>
            <person name="Li W."/>
            <person name="Chen H.Y."/>
            <person name="Chen S.E."/>
            <person name="Zhou L.G."/>
            <person name="Ni X.B."/>
            <person name="Tian J.H."/>
            <person name="Sheng Y."/>
            <person name="Liu T."/>
            <person name="Pan Y.S."/>
            <person name="Xia L.Y."/>
            <person name="Li J."/>
            <person name="Zhao F."/>
            <person name="Cao W.C."/>
        </authorList>
    </citation>
    <scope>NUCLEOTIDE SEQUENCE</scope>
    <source>
        <strain evidence="2">Rsan-2018</strain>
    </source>
</reference>
<accession>A0A9D4PW82</accession>
<dbReference type="PANTHER" id="PTHR47526">
    <property type="entry name" value="ATP-DEPENDENT DNA HELICASE"/>
    <property type="match status" value="1"/>
</dbReference>
<reference evidence="2" key="2">
    <citation type="submission" date="2021-09" db="EMBL/GenBank/DDBJ databases">
        <authorList>
            <person name="Jia N."/>
            <person name="Wang J."/>
            <person name="Shi W."/>
            <person name="Du L."/>
            <person name="Sun Y."/>
            <person name="Zhan W."/>
            <person name="Jiang J."/>
            <person name="Wang Q."/>
            <person name="Zhang B."/>
            <person name="Ji P."/>
            <person name="Sakyi L.B."/>
            <person name="Cui X."/>
            <person name="Yuan T."/>
            <person name="Jiang B."/>
            <person name="Yang W."/>
            <person name="Lam T.T.-Y."/>
            <person name="Chang Q."/>
            <person name="Ding S."/>
            <person name="Wang X."/>
            <person name="Zhu J."/>
            <person name="Ruan X."/>
            <person name="Zhao L."/>
            <person name="Wei J."/>
            <person name="Que T."/>
            <person name="Du C."/>
            <person name="Cheng J."/>
            <person name="Dai P."/>
            <person name="Han X."/>
            <person name="Huang E."/>
            <person name="Gao Y."/>
            <person name="Liu J."/>
            <person name="Shao H."/>
            <person name="Ye R."/>
            <person name="Li L."/>
            <person name="Wei W."/>
            <person name="Wang X."/>
            <person name="Wang C."/>
            <person name="Huo Q."/>
            <person name="Li W."/>
            <person name="Guo W."/>
            <person name="Chen H."/>
            <person name="Chen S."/>
            <person name="Zhou L."/>
            <person name="Zhou L."/>
            <person name="Ni X."/>
            <person name="Tian J."/>
            <person name="Zhou Y."/>
            <person name="Sheng Y."/>
            <person name="Liu T."/>
            <person name="Pan Y."/>
            <person name="Xia L."/>
            <person name="Li J."/>
            <person name="Zhao F."/>
            <person name="Cao W."/>
        </authorList>
    </citation>
    <scope>NUCLEOTIDE SEQUENCE</scope>
    <source>
        <strain evidence="2">Rsan-2018</strain>
        <tissue evidence="2">Larvae</tissue>
    </source>
</reference>
<dbReference type="VEuPathDB" id="VectorBase:RSAN_050199"/>
<sequence>MSDTRPSGFLPSYFDELVGPARARYETKIKMCDDIDPYRLSIGRDATTDADLLPATTYADIFNYLVFTTNYVTQEQMKAYKSLEAHNFFTSVMGEGSRSEGAPIETSRRAKRGQPLSEAPGPAAEDVGFSQC</sequence>
<dbReference type="PANTHER" id="PTHR47526:SF4">
    <property type="entry name" value="SWIM-TYPE DOMAIN-CONTAINING PROTEIN"/>
    <property type="match status" value="1"/>
</dbReference>
<proteinExistence type="predicted"/>
<organism evidence="2 3">
    <name type="scientific">Rhipicephalus sanguineus</name>
    <name type="common">Brown dog tick</name>
    <name type="synonym">Ixodes sanguineus</name>
    <dbReference type="NCBI Taxonomy" id="34632"/>
    <lineage>
        <taxon>Eukaryota</taxon>
        <taxon>Metazoa</taxon>
        <taxon>Ecdysozoa</taxon>
        <taxon>Arthropoda</taxon>
        <taxon>Chelicerata</taxon>
        <taxon>Arachnida</taxon>
        <taxon>Acari</taxon>
        <taxon>Parasitiformes</taxon>
        <taxon>Ixodida</taxon>
        <taxon>Ixodoidea</taxon>
        <taxon>Ixodidae</taxon>
        <taxon>Rhipicephalinae</taxon>
        <taxon>Rhipicephalus</taxon>
        <taxon>Rhipicephalus</taxon>
    </lineage>
</organism>
<dbReference type="Proteomes" id="UP000821837">
    <property type="component" value="Unassembled WGS sequence"/>
</dbReference>
<evidence type="ECO:0000256" key="1">
    <source>
        <dbReference type="SAM" id="MobiDB-lite"/>
    </source>
</evidence>
<feature type="region of interest" description="Disordered" evidence="1">
    <location>
        <begin position="94"/>
        <end position="132"/>
    </location>
</feature>